<dbReference type="AlphaFoldDB" id="V7BP22"/>
<protein>
    <submittedName>
        <fullName evidence="2">Uncharacterized protein</fullName>
    </submittedName>
</protein>
<gene>
    <name evidence="2" type="ORF">PHAVU_006G032000g</name>
</gene>
<feature type="compositionally biased region" description="Polar residues" evidence="1">
    <location>
        <begin position="1"/>
        <end position="10"/>
    </location>
</feature>
<feature type="region of interest" description="Disordered" evidence="1">
    <location>
        <begin position="1"/>
        <end position="27"/>
    </location>
</feature>
<dbReference type="PANTHER" id="PTHR34222">
    <property type="entry name" value="GAG_PRE-INTEGRS DOMAIN-CONTAINING PROTEIN"/>
    <property type="match status" value="1"/>
</dbReference>
<organism evidence="2 3">
    <name type="scientific">Phaseolus vulgaris</name>
    <name type="common">Kidney bean</name>
    <name type="synonym">French bean</name>
    <dbReference type="NCBI Taxonomy" id="3885"/>
    <lineage>
        <taxon>Eukaryota</taxon>
        <taxon>Viridiplantae</taxon>
        <taxon>Streptophyta</taxon>
        <taxon>Embryophyta</taxon>
        <taxon>Tracheophyta</taxon>
        <taxon>Spermatophyta</taxon>
        <taxon>Magnoliopsida</taxon>
        <taxon>eudicotyledons</taxon>
        <taxon>Gunneridae</taxon>
        <taxon>Pentapetalae</taxon>
        <taxon>rosids</taxon>
        <taxon>fabids</taxon>
        <taxon>Fabales</taxon>
        <taxon>Fabaceae</taxon>
        <taxon>Papilionoideae</taxon>
        <taxon>50 kb inversion clade</taxon>
        <taxon>NPAAA clade</taxon>
        <taxon>indigoferoid/millettioid clade</taxon>
        <taxon>Phaseoleae</taxon>
        <taxon>Phaseolus</taxon>
    </lineage>
</organism>
<evidence type="ECO:0000313" key="3">
    <source>
        <dbReference type="Proteomes" id="UP000000226"/>
    </source>
</evidence>
<name>V7BP22_PHAVU</name>
<feature type="region of interest" description="Disordered" evidence="1">
    <location>
        <begin position="54"/>
        <end position="96"/>
    </location>
</feature>
<accession>V7BP22</accession>
<dbReference type="Proteomes" id="UP000000226">
    <property type="component" value="Chromosome 6"/>
</dbReference>
<reference evidence="3" key="1">
    <citation type="journal article" date="2014" name="Nat. Genet.">
        <title>A reference genome for common bean and genome-wide analysis of dual domestications.</title>
        <authorList>
            <person name="Schmutz J."/>
            <person name="McClean P.E."/>
            <person name="Mamidi S."/>
            <person name="Wu G.A."/>
            <person name="Cannon S.B."/>
            <person name="Grimwood J."/>
            <person name="Jenkins J."/>
            <person name="Shu S."/>
            <person name="Song Q."/>
            <person name="Chavarro C."/>
            <person name="Torres-Torres M."/>
            <person name="Geffroy V."/>
            <person name="Moghaddam S.M."/>
            <person name="Gao D."/>
            <person name="Abernathy B."/>
            <person name="Barry K."/>
            <person name="Blair M."/>
            <person name="Brick M.A."/>
            <person name="Chovatia M."/>
            <person name="Gepts P."/>
            <person name="Goodstein D.M."/>
            <person name="Gonzales M."/>
            <person name="Hellsten U."/>
            <person name="Hyten D.L."/>
            <person name="Jia G."/>
            <person name="Kelly J.D."/>
            <person name="Kudrna D."/>
            <person name="Lee R."/>
            <person name="Richard M.M."/>
            <person name="Miklas P.N."/>
            <person name="Osorno J.M."/>
            <person name="Rodrigues J."/>
            <person name="Thareau V."/>
            <person name="Urrea C.A."/>
            <person name="Wang M."/>
            <person name="Yu Y."/>
            <person name="Zhang M."/>
            <person name="Wing R.A."/>
            <person name="Cregan P.B."/>
            <person name="Rokhsar D.S."/>
            <person name="Jackson S.A."/>
        </authorList>
    </citation>
    <scope>NUCLEOTIDE SEQUENCE [LARGE SCALE GENOMIC DNA]</scope>
    <source>
        <strain evidence="3">cv. G19833</strain>
    </source>
</reference>
<dbReference type="Gramene" id="ESW18331">
    <property type="protein sequence ID" value="ESW18331"/>
    <property type="gene ID" value="PHAVU_006G032000g"/>
</dbReference>
<evidence type="ECO:0000313" key="2">
    <source>
        <dbReference type="EMBL" id="ESW18331.1"/>
    </source>
</evidence>
<sequence length="128" mass="14671">MLETPTTESSAMKAEGGTAMITNQKKSGFSNIEKKEEVWCTYCNKPRHTREKCWKLHGKPPSREWGQKGGPPKREGQRQAHTPHNGDSPHLNSETRKGRVLLQLEMKGVLADNDIVELSLYWSWWIQI</sequence>
<feature type="compositionally biased region" description="Basic and acidic residues" evidence="1">
    <location>
        <begin position="61"/>
        <end position="78"/>
    </location>
</feature>
<dbReference type="PANTHER" id="PTHR34222:SF79">
    <property type="entry name" value="RETROVIRUS-RELATED POL POLYPROTEIN FROM TRANSPOSON TNT 1-94"/>
    <property type="match status" value="1"/>
</dbReference>
<dbReference type="EMBL" id="CM002293">
    <property type="protein sequence ID" value="ESW18331.1"/>
    <property type="molecule type" value="Genomic_DNA"/>
</dbReference>
<evidence type="ECO:0000256" key="1">
    <source>
        <dbReference type="SAM" id="MobiDB-lite"/>
    </source>
</evidence>
<proteinExistence type="predicted"/>
<dbReference type="OrthoDB" id="1724808at2759"/>
<keyword evidence="3" id="KW-1185">Reference proteome</keyword>